<dbReference type="Gene3D" id="2.60.40.3330">
    <property type="match status" value="1"/>
</dbReference>
<dbReference type="AlphaFoldDB" id="A0A914C3K6"/>
<dbReference type="GO" id="GO:0005576">
    <property type="term" value="C:extracellular region"/>
    <property type="evidence" value="ECO:0007669"/>
    <property type="project" value="UniProtKB-SubCell"/>
</dbReference>
<evidence type="ECO:0000256" key="1">
    <source>
        <dbReference type="ARBA" id="ARBA00004613"/>
    </source>
</evidence>
<keyword evidence="5" id="KW-1185">Reference proteome</keyword>
<dbReference type="InterPro" id="IPR001534">
    <property type="entry name" value="Transthyretin-like"/>
</dbReference>
<name>A0A914C3K6_9BILA</name>
<comment type="subcellular location">
    <subcellularLocation>
        <location evidence="1">Secreted</location>
    </subcellularLocation>
</comment>
<accession>A0A914C3K6</accession>
<dbReference type="WBParaSite" id="ACRNAN_Path_211.g759.t1">
    <property type="protein sequence ID" value="ACRNAN_Path_211.g759.t1"/>
    <property type="gene ID" value="ACRNAN_Path_211.g759"/>
</dbReference>
<keyword evidence="3" id="KW-0964">Secreted</keyword>
<evidence type="ECO:0000313" key="5">
    <source>
        <dbReference type="Proteomes" id="UP000887540"/>
    </source>
</evidence>
<evidence type="ECO:0000313" key="6">
    <source>
        <dbReference type="WBParaSite" id="ACRNAN_Path_211.g759.t1"/>
    </source>
</evidence>
<evidence type="ECO:0000256" key="2">
    <source>
        <dbReference type="ARBA" id="ARBA00010112"/>
    </source>
</evidence>
<comment type="similarity">
    <text evidence="2">Belongs to the nematode transthyretin-like family.</text>
</comment>
<protein>
    <submittedName>
        <fullName evidence="6">Uncharacterized protein</fullName>
    </submittedName>
</protein>
<organism evidence="5 6">
    <name type="scientific">Acrobeloides nanus</name>
    <dbReference type="NCBI Taxonomy" id="290746"/>
    <lineage>
        <taxon>Eukaryota</taxon>
        <taxon>Metazoa</taxon>
        <taxon>Ecdysozoa</taxon>
        <taxon>Nematoda</taxon>
        <taxon>Chromadorea</taxon>
        <taxon>Rhabditida</taxon>
        <taxon>Tylenchina</taxon>
        <taxon>Cephalobomorpha</taxon>
        <taxon>Cephaloboidea</taxon>
        <taxon>Cephalobidae</taxon>
        <taxon>Acrobeloides</taxon>
    </lineage>
</organism>
<evidence type="ECO:0000256" key="3">
    <source>
        <dbReference type="ARBA" id="ARBA00022525"/>
    </source>
</evidence>
<dbReference type="PANTHER" id="PTHR21700">
    <property type="entry name" value="TRANSTHYRETIN-LIKE FAMILY PROTEIN-RELATED"/>
    <property type="match status" value="1"/>
</dbReference>
<dbReference type="PANTHER" id="PTHR21700:SF111">
    <property type="entry name" value="TRANSTHYRETIN-LIKE FAMILY PROTEIN"/>
    <property type="match status" value="1"/>
</dbReference>
<proteinExistence type="inferred from homology"/>
<dbReference type="GO" id="GO:0009986">
    <property type="term" value="C:cell surface"/>
    <property type="evidence" value="ECO:0007669"/>
    <property type="project" value="InterPro"/>
</dbReference>
<dbReference type="InterPro" id="IPR038479">
    <property type="entry name" value="Transthyretin-like_sf"/>
</dbReference>
<reference evidence="6" key="1">
    <citation type="submission" date="2022-11" db="UniProtKB">
        <authorList>
            <consortium name="WormBaseParasite"/>
        </authorList>
    </citation>
    <scope>IDENTIFICATION</scope>
</reference>
<dbReference type="Proteomes" id="UP000887540">
    <property type="component" value="Unplaced"/>
</dbReference>
<keyword evidence="4" id="KW-0732">Signal</keyword>
<evidence type="ECO:0000256" key="4">
    <source>
        <dbReference type="ARBA" id="ARBA00022729"/>
    </source>
</evidence>
<dbReference type="Pfam" id="PF01060">
    <property type="entry name" value="TTR-52"/>
    <property type="match status" value="1"/>
</dbReference>
<sequence length="146" mass="15945">MILSGIILVSILGFSYGLLGLPIHVTPAQSIEVQGQLMCNGRPASGVLVKMYDDNTFNLDTFMAKQNTNGNGQYDLRGVSHSITSIDPKINIYHDCNDGITPCQRKLTINIPSNYITRGSTPNQVYNAGSIELANKFKGEARDCIH</sequence>